<proteinExistence type="predicted"/>
<comment type="caution">
    <text evidence="1">The sequence shown here is derived from an EMBL/GenBank/DDBJ whole genome shotgun (WGS) entry which is preliminary data.</text>
</comment>
<evidence type="ECO:0000313" key="1">
    <source>
        <dbReference type="EMBL" id="KAL3686179.1"/>
    </source>
</evidence>
<reference evidence="1 2" key="1">
    <citation type="submission" date="2024-09" db="EMBL/GenBank/DDBJ databases">
        <title>Chromosome-scale assembly of Riccia sorocarpa.</title>
        <authorList>
            <person name="Paukszto L."/>
        </authorList>
    </citation>
    <scope>NUCLEOTIDE SEQUENCE [LARGE SCALE GENOMIC DNA]</scope>
    <source>
        <strain evidence="1">LP-2024</strain>
        <tissue evidence="1">Aerial parts of the thallus</tissue>
    </source>
</reference>
<dbReference type="AlphaFoldDB" id="A0ABD3H9V9"/>
<dbReference type="Proteomes" id="UP001633002">
    <property type="component" value="Unassembled WGS sequence"/>
</dbReference>
<evidence type="ECO:0000313" key="2">
    <source>
        <dbReference type="Proteomes" id="UP001633002"/>
    </source>
</evidence>
<organism evidence="1 2">
    <name type="scientific">Riccia sorocarpa</name>
    <dbReference type="NCBI Taxonomy" id="122646"/>
    <lineage>
        <taxon>Eukaryota</taxon>
        <taxon>Viridiplantae</taxon>
        <taxon>Streptophyta</taxon>
        <taxon>Embryophyta</taxon>
        <taxon>Marchantiophyta</taxon>
        <taxon>Marchantiopsida</taxon>
        <taxon>Marchantiidae</taxon>
        <taxon>Marchantiales</taxon>
        <taxon>Ricciaceae</taxon>
        <taxon>Riccia</taxon>
    </lineage>
</organism>
<accession>A0ABD3H9V9</accession>
<protein>
    <submittedName>
        <fullName evidence="1">Uncharacterized protein</fullName>
    </submittedName>
</protein>
<gene>
    <name evidence="1" type="ORF">R1sor_004201</name>
</gene>
<name>A0ABD3H9V9_9MARC</name>
<sequence length="283" mass="33611">MSQLELPTSLSIRQLVELLKLYGGLDLEEWCNKSIPGILQKLGCNLVAALAEGASNRWIYIESIYSRKGIQLKTSQHIDVLRFQYWIENTRPTHKTLQEINCWRWEGQPDKWIGWEQRTPFWRKQCETEVEDLTTSKNWTDVHGTLNWADRWKQLWKLRIALRLKLWIWRLLRQGFFTMERASDGSSSPSTRSEYDGYLKLITSATQKIWTDRNAKVFRNQEAKTPTAIILREAREQAEAYLSQSKWDMKMQVAESTLRTLRRWEDQELHSRDRVHDSQLPQD</sequence>
<dbReference type="EMBL" id="JBJQOH010000006">
    <property type="protein sequence ID" value="KAL3686179.1"/>
    <property type="molecule type" value="Genomic_DNA"/>
</dbReference>
<keyword evidence="2" id="KW-1185">Reference proteome</keyword>